<dbReference type="Proteomes" id="UP000265703">
    <property type="component" value="Unassembled WGS sequence"/>
</dbReference>
<dbReference type="AlphaFoldDB" id="A0A397SEE2"/>
<evidence type="ECO:0000313" key="3">
    <source>
        <dbReference type="Proteomes" id="UP000265703"/>
    </source>
</evidence>
<comment type="caution">
    <text evidence="2">The sequence shown here is derived from an EMBL/GenBank/DDBJ whole genome shotgun (WGS) entry which is preliminary data.</text>
</comment>
<reference evidence="2 3" key="1">
    <citation type="submission" date="2018-06" db="EMBL/GenBank/DDBJ databases">
        <title>Comparative genomics reveals the genomic features of Rhizophagus irregularis, R. cerebriforme, R. diaphanum and Gigaspora rosea, and their symbiotic lifestyle signature.</title>
        <authorList>
            <person name="Morin E."/>
            <person name="San Clemente H."/>
            <person name="Chen E.C.H."/>
            <person name="De La Providencia I."/>
            <person name="Hainaut M."/>
            <person name="Kuo A."/>
            <person name="Kohler A."/>
            <person name="Murat C."/>
            <person name="Tang N."/>
            <person name="Roy S."/>
            <person name="Loubradou J."/>
            <person name="Henrissat B."/>
            <person name="Grigoriev I.V."/>
            <person name="Corradi N."/>
            <person name="Roux C."/>
            <person name="Martin F.M."/>
        </authorList>
    </citation>
    <scope>NUCLEOTIDE SEQUENCE [LARGE SCALE GENOMIC DNA]</scope>
    <source>
        <strain evidence="2 3">DAOM 227022</strain>
    </source>
</reference>
<feature type="compositionally biased region" description="Polar residues" evidence="1">
    <location>
        <begin position="111"/>
        <end position="122"/>
    </location>
</feature>
<gene>
    <name evidence="2" type="ORF">C1645_743663</name>
</gene>
<proteinExistence type="predicted"/>
<organism evidence="2 3">
    <name type="scientific">Glomus cerebriforme</name>
    <dbReference type="NCBI Taxonomy" id="658196"/>
    <lineage>
        <taxon>Eukaryota</taxon>
        <taxon>Fungi</taxon>
        <taxon>Fungi incertae sedis</taxon>
        <taxon>Mucoromycota</taxon>
        <taxon>Glomeromycotina</taxon>
        <taxon>Glomeromycetes</taxon>
        <taxon>Glomerales</taxon>
        <taxon>Glomeraceae</taxon>
        <taxon>Glomus</taxon>
    </lineage>
</organism>
<name>A0A397SEE2_9GLOM</name>
<accession>A0A397SEE2</accession>
<sequence>MAVIWVAIGTAIIIYITNKGMKTSKIMDDNNDKDICLKYSPIEMHKEELDRLIACYPDGLKQIKKVYLQEVLGIERRNIQDRRTAEVIRTKLKNYNQKKVRKKKTRIVDQPTESAQSVMAESSSKRLLDLNELCPPDITEP</sequence>
<evidence type="ECO:0000256" key="1">
    <source>
        <dbReference type="SAM" id="MobiDB-lite"/>
    </source>
</evidence>
<dbReference type="EMBL" id="QKYT01000648">
    <property type="protein sequence ID" value="RIA82605.1"/>
    <property type="molecule type" value="Genomic_DNA"/>
</dbReference>
<keyword evidence="3" id="KW-1185">Reference proteome</keyword>
<feature type="region of interest" description="Disordered" evidence="1">
    <location>
        <begin position="103"/>
        <end position="124"/>
    </location>
</feature>
<dbReference type="OrthoDB" id="2442827at2759"/>
<protein>
    <submittedName>
        <fullName evidence="2">Uncharacterized protein</fullName>
    </submittedName>
</protein>
<evidence type="ECO:0000313" key="2">
    <source>
        <dbReference type="EMBL" id="RIA82605.1"/>
    </source>
</evidence>